<keyword evidence="1" id="KW-0678">Repressor</keyword>
<evidence type="ECO:0000313" key="8">
    <source>
        <dbReference type="Proteomes" id="UP000598146"/>
    </source>
</evidence>
<evidence type="ECO:0000256" key="5">
    <source>
        <dbReference type="SAM" id="Coils"/>
    </source>
</evidence>
<evidence type="ECO:0000259" key="6">
    <source>
        <dbReference type="PROSITE" id="PS50937"/>
    </source>
</evidence>
<sequence>MKSSSATMPIGDLAAMFGIAPHVLRHWEEMGLLAPERTSTGRRVYGPAEATRIVLIQISKEGGLSLEQTRQLLADAADRDARRELLRRHSEELRQRIAAAQAALDVVEHAAQCEAEDALACPQLRAKVTGRLPRGLSG</sequence>
<dbReference type="PANTHER" id="PTHR30204">
    <property type="entry name" value="REDOX-CYCLING DRUG-SENSING TRANSCRIPTIONAL ACTIVATOR SOXR"/>
    <property type="match status" value="1"/>
</dbReference>
<dbReference type="PROSITE" id="PS50937">
    <property type="entry name" value="HTH_MERR_2"/>
    <property type="match status" value="1"/>
</dbReference>
<evidence type="ECO:0000256" key="3">
    <source>
        <dbReference type="ARBA" id="ARBA00023125"/>
    </source>
</evidence>
<dbReference type="PRINTS" id="PR00040">
    <property type="entry name" value="HTHMERR"/>
</dbReference>
<dbReference type="InterPro" id="IPR047057">
    <property type="entry name" value="MerR_fam"/>
</dbReference>
<reference evidence="7" key="1">
    <citation type="submission" date="2020-11" db="EMBL/GenBank/DDBJ databases">
        <title>Isolation and identification of active actinomycetes.</title>
        <authorList>
            <person name="Sun X."/>
        </authorList>
    </citation>
    <scope>NUCLEOTIDE SEQUENCE</scope>
    <source>
        <strain evidence="7">NEAU-A11</strain>
    </source>
</reference>
<dbReference type="Pfam" id="PF13411">
    <property type="entry name" value="MerR_1"/>
    <property type="match status" value="1"/>
</dbReference>
<dbReference type="InterPro" id="IPR000551">
    <property type="entry name" value="MerR-type_HTH_dom"/>
</dbReference>
<dbReference type="PANTHER" id="PTHR30204:SF69">
    <property type="entry name" value="MERR-FAMILY TRANSCRIPTIONAL REGULATOR"/>
    <property type="match status" value="1"/>
</dbReference>
<organism evidence="7 8">
    <name type="scientific">Actinoplanes aureus</name>
    <dbReference type="NCBI Taxonomy" id="2792083"/>
    <lineage>
        <taxon>Bacteria</taxon>
        <taxon>Bacillati</taxon>
        <taxon>Actinomycetota</taxon>
        <taxon>Actinomycetes</taxon>
        <taxon>Micromonosporales</taxon>
        <taxon>Micromonosporaceae</taxon>
        <taxon>Actinoplanes</taxon>
    </lineage>
</organism>
<dbReference type="Proteomes" id="UP000598146">
    <property type="component" value="Unassembled WGS sequence"/>
</dbReference>
<dbReference type="RefSeq" id="WP_196418981.1">
    <property type="nucleotide sequence ID" value="NZ_JADQTO010000025.1"/>
</dbReference>
<dbReference type="CDD" id="cd00592">
    <property type="entry name" value="HTH_MerR-like"/>
    <property type="match status" value="1"/>
</dbReference>
<keyword evidence="2" id="KW-0805">Transcription regulation</keyword>
<keyword evidence="5" id="KW-0175">Coiled coil</keyword>
<evidence type="ECO:0000313" key="7">
    <source>
        <dbReference type="EMBL" id="MBG0567218.1"/>
    </source>
</evidence>
<evidence type="ECO:0000256" key="1">
    <source>
        <dbReference type="ARBA" id="ARBA00022491"/>
    </source>
</evidence>
<keyword evidence="4" id="KW-0804">Transcription</keyword>
<keyword evidence="3" id="KW-0238">DNA-binding</keyword>
<accession>A0A931CH81</accession>
<dbReference type="SUPFAM" id="SSF46955">
    <property type="entry name" value="Putative DNA-binding domain"/>
    <property type="match status" value="1"/>
</dbReference>
<dbReference type="GO" id="GO:0003700">
    <property type="term" value="F:DNA-binding transcription factor activity"/>
    <property type="evidence" value="ECO:0007669"/>
    <property type="project" value="InterPro"/>
</dbReference>
<dbReference type="InterPro" id="IPR009061">
    <property type="entry name" value="DNA-bd_dom_put_sf"/>
</dbReference>
<dbReference type="AlphaFoldDB" id="A0A931CH81"/>
<gene>
    <name evidence="7" type="ORF">I4J89_37800</name>
</gene>
<evidence type="ECO:0000256" key="4">
    <source>
        <dbReference type="ARBA" id="ARBA00023163"/>
    </source>
</evidence>
<dbReference type="GO" id="GO:0003677">
    <property type="term" value="F:DNA binding"/>
    <property type="evidence" value="ECO:0007669"/>
    <property type="project" value="UniProtKB-KW"/>
</dbReference>
<proteinExistence type="predicted"/>
<feature type="domain" description="HTH merR-type" evidence="6">
    <location>
        <begin position="7"/>
        <end position="75"/>
    </location>
</feature>
<feature type="coiled-coil region" evidence="5">
    <location>
        <begin position="83"/>
        <end position="110"/>
    </location>
</feature>
<comment type="caution">
    <text evidence="7">The sequence shown here is derived from an EMBL/GenBank/DDBJ whole genome shotgun (WGS) entry which is preliminary data.</text>
</comment>
<dbReference type="Gene3D" id="1.10.1660.10">
    <property type="match status" value="1"/>
</dbReference>
<dbReference type="SMART" id="SM00422">
    <property type="entry name" value="HTH_MERR"/>
    <property type="match status" value="1"/>
</dbReference>
<keyword evidence="8" id="KW-1185">Reference proteome</keyword>
<evidence type="ECO:0000256" key="2">
    <source>
        <dbReference type="ARBA" id="ARBA00023015"/>
    </source>
</evidence>
<protein>
    <submittedName>
        <fullName evidence="7">MerR family transcriptional regulator</fullName>
    </submittedName>
</protein>
<dbReference type="EMBL" id="JADQTO010000025">
    <property type="protein sequence ID" value="MBG0567218.1"/>
    <property type="molecule type" value="Genomic_DNA"/>
</dbReference>
<name>A0A931CH81_9ACTN</name>